<keyword evidence="16" id="KW-1185">Reference proteome</keyword>
<name>A0A378JEL0_9GAMM</name>
<dbReference type="EC" id="2.4.99.17" evidence="10 13"/>
<comment type="pathway">
    <text evidence="2 13">tRNA modification; tRNA-queuosine biosynthesis.</text>
</comment>
<organism evidence="15 17">
    <name type="scientific">Legionella gratiana</name>
    <dbReference type="NCBI Taxonomy" id="45066"/>
    <lineage>
        <taxon>Bacteria</taxon>
        <taxon>Pseudomonadati</taxon>
        <taxon>Pseudomonadota</taxon>
        <taxon>Gammaproteobacteria</taxon>
        <taxon>Legionellales</taxon>
        <taxon>Legionellaceae</taxon>
        <taxon>Legionella</taxon>
    </lineage>
</organism>
<dbReference type="GO" id="GO:0051075">
    <property type="term" value="F:S-adenosylmethionine:tRNA ribosyltransferase-isomerase activity"/>
    <property type="evidence" value="ECO:0007669"/>
    <property type="project" value="UniProtKB-EC"/>
</dbReference>
<comment type="function">
    <text evidence="13">Transfers and isomerizes the ribose moiety from AdoMet to the 7-aminomethyl group of 7-deazaguanine (preQ1-tRNA) to give epoxyqueuosine (oQ-tRNA).</text>
</comment>
<comment type="similarity">
    <text evidence="9 13">Belongs to the QueA family.</text>
</comment>
<comment type="subcellular location">
    <subcellularLocation>
        <location evidence="1 13">Cytoplasm</location>
    </subcellularLocation>
</comment>
<evidence type="ECO:0000256" key="9">
    <source>
        <dbReference type="ARBA" id="ARBA00061210"/>
    </source>
</evidence>
<dbReference type="Proteomes" id="UP000054691">
    <property type="component" value="Unassembled WGS sequence"/>
</dbReference>
<evidence type="ECO:0000313" key="14">
    <source>
        <dbReference type="EMBL" id="KTD06201.1"/>
    </source>
</evidence>
<dbReference type="GO" id="GO:0008616">
    <property type="term" value="P:tRNA queuosine(34) biosynthetic process"/>
    <property type="evidence" value="ECO:0007669"/>
    <property type="project" value="UniProtKB-UniRule"/>
</dbReference>
<dbReference type="PANTHER" id="PTHR30307">
    <property type="entry name" value="S-ADENOSYLMETHIONINE:TRNA RIBOSYLTRANSFERASE-ISOMERASE"/>
    <property type="match status" value="1"/>
</dbReference>
<keyword evidence="7 13" id="KW-0671">Queuosine biosynthesis</keyword>
<reference evidence="15 17" key="2">
    <citation type="submission" date="2018-06" db="EMBL/GenBank/DDBJ databases">
        <authorList>
            <consortium name="Pathogen Informatics"/>
            <person name="Doyle S."/>
        </authorList>
    </citation>
    <scope>NUCLEOTIDE SEQUENCE [LARGE SCALE GENOMIC DNA]</scope>
    <source>
        <strain evidence="15 17">NCTC12388</strain>
    </source>
</reference>
<dbReference type="OrthoDB" id="9805933at2"/>
<evidence type="ECO:0000256" key="2">
    <source>
        <dbReference type="ARBA" id="ARBA00004691"/>
    </source>
</evidence>
<dbReference type="SUPFAM" id="SSF111337">
    <property type="entry name" value="QueA-like"/>
    <property type="match status" value="1"/>
</dbReference>
<dbReference type="NCBIfam" id="NF001140">
    <property type="entry name" value="PRK00147.1"/>
    <property type="match status" value="1"/>
</dbReference>
<evidence type="ECO:0000256" key="1">
    <source>
        <dbReference type="ARBA" id="ARBA00004496"/>
    </source>
</evidence>
<evidence type="ECO:0000256" key="8">
    <source>
        <dbReference type="ARBA" id="ARBA00052751"/>
    </source>
</evidence>
<sequence>MNKEDFYFDLPTELIAQYPLVNRSDSRLLVYDRNIGEYGHYQFREIADFLKPGDLLVMNDSKVIPARLYGHKPTGGKVELLVERITGELTFLAHIKASKALRAGSIIHLAQNKEIEILDRQDDLFVCKADTEVLELLNGVGHIPLPPYIARNDETLDKDRYQTIYAKYDGSVAAPTAGLHFDEAVLSSIRSRGISVAYVTLHVGAGTFRPVRCDNIKDHKMHSEHFTLSAELCAAVQATKAAGNRVIAIGTTALRSLESAAQQNGVLTPCSRDTDIFIYPGYEFKICDGLMTNFHLPESTLLMLVSAFIGHKQAMKLYEEAIEKGYRFFSYGDTSLLL</sequence>
<evidence type="ECO:0000256" key="7">
    <source>
        <dbReference type="ARBA" id="ARBA00022785"/>
    </source>
</evidence>
<gene>
    <name evidence="13 15" type="primary">queA</name>
    <name evidence="14" type="ORF">Lgra_2978</name>
    <name evidence="15" type="ORF">NCTC12388_00938</name>
</gene>
<evidence type="ECO:0000256" key="11">
    <source>
        <dbReference type="ARBA" id="ARBA00069325"/>
    </source>
</evidence>
<dbReference type="Pfam" id="PF02547">
    <property type="entry name" value="Queuosine_synth"/>
    <property type="match status" value="1"/>
</dbReference>
<comment type="catalytic activity">
    <reaction evidence="8 13">
        <text>7-aminomethyl-7-carbaguanosine(34) in tRNA + S-adenosyl-L-methionine = epoxyqueuosine(34) in tRNA + adenine + L-methionine + 2 H(+)</text>
        <dbReference type="Rhea" id="RHEA:32155"/>
        <dbReference type="Rhea" id="RHEA-COMP:10342"/>
        <dbReference type="Rhea" id="RHEA-COMP:18582"/>
        <dbReference type="ChEBI" id="CHEBI:15378"/>
        <dbReference type="ChEBI" id="CHEBI:16708"/>
        <dbReference type="ChEBI" id="CHEBI:57844"/>
        <dbReference type="ChEBI" id="CHEBI:59789"/>
        <dbReference type="ChEBI" id="CHEBI:82833"/>
        <dbReference type="ChEBI" id="CHEBI:194443"/>
        <dbReference type="EC" id="2.4.99.17"/>
    </reaction>
</comment>
<evidence type="ECO:0000256" key="12">
    <source>
        <dbReference type="ARBA" id="ARBA00076160"/>
    </source>
</evidence>
<protein>
    <recommendedName>
        <fullName evidence="11 13">S-adenosylmethionine:tRNA ribosyltransferase-isomerase</fullName>
        <ecNumber evidence="10 13">2.4.99.17</ecNumber>
    </recommendedName>
    <alternativeName>
        <fullName evidence="12 13">Queuosine biosynthesis protein QueA</fullName>
    </alternativeName>
</protein>
<dbReference type="EMBL" id="LNYE01000029">
    <property type="protein sequence ID" value="KTD06201.1"/>
    <property type="molecule type" value="Genomic_DNA"/>
</dbReference>
<dbReference type="Gene3D" id="3.40.1780.10">
    <property type="entry name" value="QueA-like"/>
    <property type="match status" value="1"/>
</dbReference>
<dbReference type="Proteomes" id="UP000254476">
    <property type="component" value="Unassembled WGS sequence"/>
</dbReference>
<dbReference type="Gene3D" id="2.40.10.240">
    <property type="entry name" value="QueA-like"/>
    <property type="match status" value="1"/>
</dbReference>
<evidence type="ECO:0000256" key="3">
    <source>
        <dbReference type="ARBA" id="ARBA00011245"/>
    </source>
</evidence>
<evidence type="ECO:0000313" key="16">
    <source>
        <dbReference type="Proteomes" id="UP000054691"/>
    </source>
</evidence>
<dbReference type="PANTHER" id="PTHR30307:SF0">
    <property type="entry name" value="S-ADENOSYLMETHIONINE:TRNA RIBOSYLTRANSFERASE-ISOMERASE"/>
    <property type="match status" value="1"/>
</dbReference>
<dbReference type="FunFam" id="3.40.1780.10:FF:000001">
    <property type="entry name" value="S-adenosylmethionine:tRNA ribosyltransferase-isomerase"/>
    <property type="match status" value="1"/>
</dbReference>
<dbReference type="InterPro" id="IPR003699">
    <property type="entry name" value="QueA"/>
</dbReference>
<dbReference type="GO" id="GO:0005737">
    <property type="term" value="C:cytoplasm"/>
    <property type="evidence" value="ECO:0007669"/>
    <property type="project" value="UniProtKB-SubCell"/>
</dbReference>
<evidence type="ECO:0000256" key="6">
    <source>
        <dbReference type="ARBA" id="ARBA00022691"/>
    </source>
</evidence>
<evidence type="ECO:0000313" key="17">
    <source>
        <dbReference type="Proteomes" id="UP000254476"/>
    </source>
</evidence>
<comment type="subunit">
    <text evidence="3 13">Monomer.</text>
</comment>
<evidence type="ECO:0000256" key="4">
    <source>
        <dbReference type="ARBA" id="ARBA00022490"/>
    </source>
</evidence>
<evidence type="ECO:0000256" key="10">
    <source>
        <dbReference type="ARBA" id="ARBA00066503"/>
    </source>
</evidence>
<dbReference type="EMBL" id="UGOB01000001">
    <property type="protein sequence ID" value="STX43070.1"/>
    <property type="molecule type" value="Genomic_DNA"/>
</dbReference>
<accession>A0A378JEL0</accession>
<keyword evidence="15" id="KW-0413">Isomerase</keyword>
<dbReference type="AlphaFoldDB" id="A0A378JEL0"/>
<evidence type="ECO:0000313" key="15">
    <source>
        <dbReference type="EMBL" id="STX43070.1"/>
    </source>
</evidence>
<keyword evidence="6 13" id="KW-0949">S-adenosyl-L-methionine</keyword>
<dbReference type="InterPro" id="IPR042119">
    <property type="entry name" value="QueA_dom2"/>
</dbReference>
<dbReference type="STRING" id="45066.Lgra_2978"/>
<keyword evidence="4 13" id="KW-0963">Cytoplasm</keyword>
<dbReference type="InterPro" id="IPR042118">
    <property type="entry name" value="QueA_dom1"/>
</dbReference>
<evidence type="ECO:0000256" key="5">
    <source>
        <dbReference type="ARBA" id="ARBA00022679"/>
    </source>
</evidence>
<proteinExistence type="inferred from homology"/>
<dbReference type="InterPro" id="IPR036100">
    <property type="entry name" value="QueA_sf"/>
</dbReference>
<evidence type="ECO:0000256" key="13">
    <source>
        <dbReference type="HAMAP-Rule" id="MF_00113"/>
    </source>
</evidence>
<dbReference type="HAMAP" id="MF_00113">
    <property type="entry name" value="QueA"/>
    <property type="match status" value="1"/>
</dbReference>
<dbReference type="UniPathway" id="UPA00392"/>
<keyword evidence="5 13" id="KW-0808">Transferase</keyword>
<dbReference type="NCBIfam" id="TIGR00113">
    <property type="entry name" value="queA"/>
    <property type="match status" value="1"/>
</dbReference>
<dbReference type="RefSeq" id="WP_058500066.1">
    <property type="nucleotide sequence ID" value="NZ_CAAAHW010000001.1"/>
</dbReference>
<reference evidence="14 16" key="1">
    <citation type="submission" date="2015-11" db="EMBL/GenBank/DDBJ databases">
        <title>Genomic analysis of 38 Legionella species identifies large and diverse effector repertoires.</title>
        <authorList>
            <person name="Burstein D."/>
            <person name="Amaro F."/>
            <person name="Zusman T."/>
            <person name="Lifshitz Z."/>
            <person name="Cohen O."/>
            <person name="Gilbert J.A."/>
            <person name="Pupko T."/>
            <person name="Shuman H.A."/>
            <person name="Segal G."/>
        </authorList>
    </citation>
    <scope>NUCLEOTIDE SEQUENCE [LARGE SCALE GENOMIC DNA]</scope>
    <source>
        <strain evidence="14 16">Lyon 8420412</strain>
    </source>
</reference>